<reference evidence="1" key="1">
    <citation type="journal article" date="2020" name="Cell">
        <title>Large-Scale Comparative Analyses of Tick Genomes Elucidate Their Genetic Diversity and Vector Capacities.</title>
        <authorList>
            <consortium name="Tick Genome and Microbiome Consortium (TIGMIC)"/>
            <person name="Jia N."/>
            <person name="Wang J."/>
            <person name="Shi W."/>
            <person name="Du L."/>
            <person name="Sun Y."/>
            <person name="Zhan W."/>
            <person name="Jiang J.F."/>
            <person name="Wang Q."/>
            <person name="Zhang B."/>
            <person name="Ji P."/>
            <person name="Bell-Sakyi L."/>
            <person name="Cui X.M."/>
            <person name="Yuan T.T."/>
            <person name="Jiang B.G."/>
            <person name="Yang W.F."/>
            <person name="Lam T.T."/>
            <person name="Chang Q.C."/>
            <person name="Ding S.J."/>
            <person name="Wang X.J."/>
            <person name="Zhu J.G."/>
            <person name="Ruan X.D."/>
            <person name="Zhao L."/>
            <person name="Wei J.T."/>
            <person name="Ye R.Z."/>
            <person name="Que T.C."/>
            <person name="Du C.H."/>
            <person name="Zhou Y.H."/>
            <person name="Cheng J.X."/>
            <person name="Dai P.F."/>
            <person name="Guo W.B."/>
            <person name="Han X.H."/>
            <person name="Huang E.J."/>
            <person name="Li L.F."/>
            <person name="Wei W."/>
            <person name="Gao Y.C."/>
            <person name="Liu J.Z."/>
            <person name="Shao H.Z."/>
            <person name="Wang X."/>
            <person name="Wang C.C."/>
            <person name="Yang T.C."/>
            <person name="Huo Q.B."/>
            <person name="Li W."/>
            <person name="Chen H.Y."/>
            <person name="Chen S.E."/>
            <person name="Zhou L.G."/>
            <person name="Ni X.B."/>
            <person name="Tian J.H."/>
            <person name="Sheng Y."/>
            <person name="Liu T."/>
            <person name="Pan Y.S."/>
            <person name="Xia L.Y."/>
            <person name="Li J."/>
            <person name="Zhao F."/>
            <person name="Cao W.C."/>
        </authorList>
    </citation>
    <scope>NUCLEOTIDE SEQUENCE</scope>
    <source>
        <strain evidence="1">Rmic-2018</strain>
    </source>
</reference>
<reference evidence="1" key="2">
    <citation type="submission" date="2021-09" db="EMBL/GenBank/DDBJ databases">
        <authorList>
            <person name="Jia N."/>
            <person name="Wang J."/>
            <person name="Shi W."/>
            <person name="Du L."/>
            <person name="Sun Y."/>
            <person name="Zhan W."/>
            <person name="Jiang J."/>
            <person name="Wang Q."/>
            <person name="Zhang B."/>
            <person name="Ji P."/>
            <person name="Sakyi L.B."/>
            <person name="Cui X."/>
            <person name="Yuan T."/>
            <person name="Jiang B."/>
            <person name="Yang W."/>
            <person name="Lam T.T.-Y."/>
            <person name="Chang Q."/>
            <person name="Ding S."/>
            <person name="Wang X."/>
            <person name="Zhu J."/>
            <person name="Ruan X."/>
            <person name="Zhao L."/>
            <person name="Wei J."/>
            <person name="Que T."/>
            <person name="Du C."/>
            <person name="Cheng J."/>
            <person name="Dai P."/>
            <person name="Han X."/>
            <person name="Huang E."/>
            <person name="Gao Y."/>
            <person name="Liu J."/>
            <person name="Shao H."/>
            <person name="Ye R."/>
            <person name="Li L."/>
            <person name="Wei W."/>
            <person name="Wang X."/>
            <person name="Wang C."/>
            <person name="Huo Q."/>
            <person name="Li W."/>
            <person name="Guo W."/>
            <person name="Chen H."/>
            <person name="Chen S."/>
            <person name="Zhou L."/>
            <person name="Zhou L."/>
            <person name="Ni X."/>
            <person name="Tian J."/>
            <person name="Zhou Y."/>
            <person name="Sheng Y."/>
            <person name="Liu T."/>
            <person name="Pan Y."/>
            <person name="Xia L."/>
            <person name="Li J."/>
            <person name="Zhao F."/>
            <person name="Cao W."/>
        </authorList>
    </citation>
    <scope>NUCLEOTIDE SEQUENCE</scope>
    <source>
        <strain evidence="1">Rmic-2018</strain>
        <tissue evidence="1">Larvae</tissue>
    </source>
</reference>
<evidence type="ECO:0000313" key="1">
    <source>
        <dbReference type="EMBL" id="KAH8032948.1"/>
    </source>
</evidence>
<accession>A0A9J6EF84</accession>
<dbReference type="EMBL" id="JABSTU010000004">
    <property type="protein sequence ID" value="KAH8032948.1"/>
    <property type="molecule type" value="Genomic_DNA"/>
</dbReference>
<proteinExistence type="predicted"/>
<name>A0A9J6EF84_RHIMP</name>
<organism evidence="1 2">
    <name type="scientific">Rhipicephalus microplus</name>
    <name type="common">Cattle tick</name>
    <name type="synonym">Boophilus microplus</name>
    <dbReference type="NCBI Taxonomy" id="6941"/>
    <lineage>
        <taxon>Eukaryota</taxon>
        <taxon>Metazoa</taxon>
        <taxon>Ecdysozoa</taxon>
        <taxon>Arthropoda</taxon>
        <taxon>Chelicerata</taxon>
        <taxon>Arachnida</taxon>
        <taxon>Acari</taxon>
        <taxon>Parasitiformes</taxon>
        <taxon>Ixodida</taxon>
        <taxon>Ixodoidea</taxon>
        <taxon>Ixodidae</taxon>
        <taxon>Rhipicephalinae</taxon>
        <taxon>Rhipicephalus</taxon>
        <taxon>Boophilus</taxon>
    </lineage>
</organism>
<gene>
    <name evidence="1" type="ORF">HPB51_004139</name>
</gene>
<keyword evidence="2" id="KW-1185">Reference proteome</keyword>
<dbReference type="AlphaFoldDB" id="A0A9J6EF84"/>
<protein>
    <submittedName>
        <fullName evidence="1">Uncharacterized protein</fullName>
    </submittedName>
</protein>
<dbReference type="Proteomes" id="UP000821866">
    <property type="component" value="Chromosome 2"/>
</dbReference>
<sequence length="164" mass="18276">MLQMVQAAPYYNTSRLMSEKSDVWFSLRAATMAQFLRPSKDGSYTEEDRFLLTGMADDNKPNQSIMYVVRTSDLFDIQVLEHESLEYLGGYVLANVKKANSCQACVEAITSSAEGNKLTMLKCYNKEKPAFTVPSPAVLQIIEAAEYYVCLNEDALIASRVSAS</sequence>
<evidence type="ECO:0000313" key="2">
    <source>
        <dbReference type="Proteomes" id="UP000821866"/>
    </source>
</evidence>
<comment type="caution">
    <text evidence="1">The sequence shown here is derived from an EMBL/GenBank/DDBJ whole genome shotgun (WGS) entry which is preliminary data.</text>
</comment>